<dbReference type="EMBL" id="LR797364">
    <property type="protein sequence ID" value="CAB4210567.1"/>
    <property type="molecule type" value="Genomic_DNA"/>
</dbReference>
<dbReference type="EMBL" id="LR796841">
    <property type="protein sequence ID" value="CAB4168877.1"/>
    <property type="molecule type" value="Genomic_DNA"/>
</dbReference>
<organism evidence="1">
    <name type="scientific">uncultured Caudovirales phage</name>
    <dbReference type="NCBI Taxonomy" id="2100421"/>
    <lineage>
        <taxon>Viruses</taxon>
        <taxon>Duplodnaviria</taxon>
        <taxon>Heunggongvirae</taxon>
        <taxon>Uroviricota</taxon>
        <taxon>Caudoviricetes</taxon>
        <taxon>Peduoviridae</taxon>
        <taxon>Maltschvirus</taxon>
        <taxon>Maltschvirus maltsch</taxon>
    </lineage>
</organism>
<gene>
    <name evidence="2" type="ORF">UFOVP1413_29</name>
    <name evidence="1" type="ORF">UFOVP893_10</name>
</gene>
<name>A0A6J5PCF8_9CAUD</name>
<evidence type="ECO:0000313" key="1">
    <source>
        <dbReference type="EMBL" id="CAB4168877.1"/>
    </source>
</evidence>
<evidence type="ECO:0000313" key="2">
    <source>
        <dbReference type="EMBL" id="CAB4210567.1"/>
    </source>
</evidence>
<proteinExistence type="predicted"/>
<sequence>MGKFVQIKAATNNVEYVPVREIYRIVYAPDHNEYTLVMRDGESYTAYPVDVARLLDNDR</sequence>
<protein>
    <submittedName>
        <fullName evidence="1">Uncharacterized protein</fullName>
    </submittedName>
</protein>
<reference evidence="1" key="1">
    <citation type="submission" date="2020-05" db="EMBL/GenBank/DDBJ databases">
        <authorList>
            <person name="Chiriac C."/>
            <person name="Salcher M."/>
            <person name="Ghai R."/>
            <person name="Kavagutti S V."/>
        </authorList>
    </citation>
    <scope>NUCLEOTIDE SEQUENCE</scope>
</reference>
<accession>A0A6J5PCF8</accession>